<dbReference type="SUPFAM" id="SSF53474">
    <property type="entry name" value="alpha/beta-Hydrolases"/>
    <property type="match status" value="1"/>
</dbReference>
<name>A0ABN5W363_9ACTN</name>
<keyword evidence="4" id="KW-1185">Reference proteome</keyword>
<feature type="compositionally biased region" description="Basic and acidic residues" evidence="1">
    <location>
        <begin position="245"/>
        <end position="256"/>
    </location>
</feature>
<dbReference type="EMBL" id="AP018448">
    <property type="protein sequence ID" value="BBC38608.1"/>
    <property type="molecule type" value="Genomic_DNA"/>
</dbReference>
<dbReference type="PANTHER" id="PTHR42886">
    <property type="entry name" value="RE40534P-RELATED"/>
    <property type="match status" value="1"/>
</dbReference>
<gene>
    <name evidence="3" type="ORF">SGFS_099020</name>
</gene>
<dbReference type="Gene3D" id="3.40.50.1820">
    <property type="entry name" value="alpha/beta hydrolase"/>
    <property type="match status" value="1"/>
</dbReference>
<reference evidence="3 4" key="2">
    <citation type="journal article" date="2023" name="ChemBioChem">
        <title>Acyltransferase Domain Exchange between Two Independent Type I Polyketide Synthases in the Same Producer Strain of Macrolide Antibiotics.</title>
        <authorList>
            <person name="Kudo F."/>
            <person name="Kishikawa K."/>
            <person name="Tsuboi K."/>
            <person name="Kido T."/>
            <person name="Usui T."/>
            <person name="Hashimoto J."/>
            <person name="Shin-Ya K."/>
            <person name="Miyanaga A."/>
            <person name="Eguchi T."/>
        </authorList>
    </citation>
    <scope>NUCLEOTIDE SEQUENCE [LARGE SCALE GENOMIC DNA]</scope>
    <source>
        <strain evidence="3 4">A-8890</strain>
    </source>
</reference>
<dbReference type="InterPro" id="IPR000073">
    <property type="entry name" value="AB_hydrolase_1"/>
</dbReference>
<dbReference type="Pfam" id="PF12697">
    <property type="entry name" value="Abhydrolase_6"/>
    <property type="match status" value="1"/>
</dbReference>
<feature type="region of interest" description="Disordered" evidence="1">
    <location>
        <begin position="226"/>
        <end position="256"/>
    </location>
</feature>
<evidence type="ECO:0000313" key="3">
    <source>
        <dbReference type="EMBL" id="BBC38608.1"/>
    </source>
</evidence>
<feature type="compositionally biased region" description="Low complexity" evidence="1">
    <location>
        <begin position="227"/>
        <end position="236"/>
    </location>
</feature>
<evidence type="ECO:0000259" key="2">
    <source>
        <dbReference type="Pfam" id="PF12697"/>
    </source>
</evidence>
<protein>
    <recommendedName>
        <fullName evidence="2">AB hydrolase-1 domain-containing protein</fullName>
    </recommendedName>
</protein>
<proteinExistence type="predicted"/>
<evidence type="ECO:0000313" key="4">
    <source>
        <dbReference type="Proteomes" id="UP001321542"/>
    </source>
</evidence>
<dbReference type="InterPro" id="IPR029058">
    <property type="entry name" value="AB_hydrolase_fold"/>
</dbReference>
<dbReference type="Proteomes" id="UP001321542">
    <property type="component" value="Chromosome"/>
</dbReference>
<feature type="domain" description="AB hydrolase-1" evidence="2">
    <location>
        <begin position="2"/>
        <end position="214"/>
    </location>
</feature>
<reference evidence="3 4" key="1">
    <citation type="journal article" date="2010" name="ChemBioChem">
        <title>Cloning and characterization of the biosynthetic gene cluster of 16-membered macrolide antibiotic FD-891: involvement of a dual functional cytochrome P450 monooxygenase catalyzing epoxidation and hydroxylation.</title>
        <authorList>
            <person name="Kudo F."/>
            <person name="Motegi A."/>
            <person name="Mizoue K."/>
            <person name="Eguchi T."/>
        </authorList>
    </citation>
    <scope>NUCLEOTIDE SEQUENCE [LARGE SCALE GENOMIC DNA]</scope>
    <source>
        <strain evidence="3 4">A-8890</strain>
    </source>
</reference>
<accession>A0ABN5W363</accession>
<evidence type="ECO:0000256" key="1">
    <source>
        <dbReference type="SAM" id="MobiDB-lite"/>
    </source>
</evidence>
<sequence>MLFVHGLGYAAWVWEDWMAAAAAAGHDSWAVSLRGHGGSGGTAARSALSDYEADVVRAARSLPGPVVLIGHSMGALVVQRAAAAANAAAMILVAPLPPRPAVHTILAVLRRQPLEVPRYIAGRPIKLGPHILYAYPDDPATAEASKRLTPDSPLVQYQFLFHRPTRVPPLPVLVLAAAKDRLVPLVSVRATARRYGARLRKIAGVGHTMMLDPEWSEGWKQIESWLADGPPTAAHPTGPPPTRRGRSDSKEERNHG</sequence>
<organism evidence="3 4">
    <name type="scientific">Streptomyces graminofaciens</name>
    <dbReference type="NCBI Taxonomy" id="68212"/>
    <lineage>
        <taxon>Bacteria</taxon>
        <taxon>Bacillati</taxon>
        <taxon>Actinomycetota</taxon>
        <taxon>Actinomycetes</taxon>
        <taxon>Kitasatosporales</taxon>
        <taxon>Streptomycetaceae</taxon>
        <taxon>Streptomyces</taxon>
    </lineage>
</organism>
<dbReference type="PANTHER" id="PTHR42886:SF42">
    <property type="entry name" value="ALPHA_BETA-HYDROLASES SUPERFAMILY PROTEIN"/>
    <property type="match status" value="1"/>
</dbReference>